<feature type="domain" description="PBP" evidence="1">
    <location>
        <begin position="24"/>
        <end position="127"/>
    </location>
</feature>
<proteinExistence type="predicted"/>
<dbReference type="AlphaFoldDB" id="A0A1T5HT55"/>
<accession>A0A1T5HT55</accession>
<keyword evidence="3" id="KW-1185">Reference proteome</keyword>
<dbReference type="KEGG" id="asx:CDL62_07405"/>
<evidence type="ECO:0000313" key="2">
    <source>
        <dbReference type="EMBL" id="SKC23879.1"/>
    </source>
</evidence>
<dbReference type="SUPFAM" id="SSF53850">
    <property type="entry name" value="Periplasmic binding protein-like II"/>
    <property type="match status" value="1"/>
</dbReference>
<dbReference type="RefSeq" id="WP_079558833.1">
    <property type="nucleotide sequence ID" value="NZ_CP021904.1"/>
</dbReference>
<dbReference type="OrthoDB" id="5368589at2"/>
<dbReference type="Proteomes" id="UP000191055">
    <property type="component" value="Unassembled WGS sequence"/>
</dbReference>
<dbReference type="Gene3D" id="3.40.190.10">
    <property type="entry name" value="Periplasmic binding protein-like II"/>
    <property type="match status" value="1"/>
</dbReference>
<organism evidence="2 3">
    <name type="scientific">Alkalitalea saponilacus</name>
    <dbReference type="NCBI Taxonomy" id="889453"/>
    <lineage>
        <taxon>Bacteria</taxon>
        <taxon>Pseudomonadati</taxon>
        <taxon>Bacteroidota</taxon>
        <taxon>Bacteroidia</taxon>
        <taxon>Marinilabiliales</taxon>
        <taxon>Marinilabiliaceae</taxon>
        <taxon>Alkalitalea</taxon>
    </lineage>
</organism>
<protein>
    <submittedName>
        <fullName evidence="2">PBP superfamily domain-containing protein</fullName>
    </submittedName>
</protein>
<dbReference type="InterPro" id="IPR024370">
    <property type="entry name" value="PBP_domain"/>
</dbReference>
<sequence length="138" mass="14947">MKTYILTISLFFTLTIAYSQSYKVIVNSDNSTASLTSKEVSDIFLKRTSRWDSGVAILPVDLTPNSSVRATFTQEVHGRNVNAIRSFWQQAAFSGAGSPPPEQPNDEAVVNYVRNNPGAIGYVSAAASTVGVKTITVR</sequence>
<dbReference type="Pfam" id="PF12849">
    <property type="entry name" value="PBP_like_2"/>
    <property type="match status" value="1"/>
</dbReference>
<evidence type="ECO:0000259" key="1">
    <source>
        <dbReference type="Pfam" id="PF12849"/>
    </source>
</evidence>
<name>A0A1T5HT55_9BACT</name>
<evidence type="ECO:0000313" key="3">
    <source>
        <dbReference type="Proteomes" id="UP000191055"/>
    </source>
</evidence>
<dbReference type="EMBL" id="FUYV01000023">
    <property type="protein sequence ID" value="SKC23879.1"/>
    <property type="molecule type" value="Genomic_DNA"/>
</dbReference>
<reference evidence="3" key="1">
    <citation type="submission" date="2017-02" db="EMBL/GenBank/DDBJ databases">
        <authorList>
            <person name="Varghese N."/>
            <person name="Submissions S."/>
        </authorList>
    </citation>
    <scope>NUCLEOTIDE SEQUENCE [LARGE SCALE GENOMIC DNA]</scope>
    <source>
        <strain evidence="3">DSM 24412</strain>
    </source>
</reference>
<dbReference type="STRING" id="889453.SAMN03080601_03164"/>
<gene>
    <name evidence="2" type="ORF">SAMN03080601_03164</name>
</gene>